<feature type="domain" description="Smf/DprA SLOG" evidence="2">
    <location>
        <begin position="67"/>
        <end position="266"/>
    </location>
</feature>
<proteinExistence type="inferred from homology"/>
<organism evidence="3 4">
    <name type="scientific">Hornefia butyriciproducens</name>
    <dbReference type="NCBI Taxonomy" id="2652293"/>
    <lineage>
        <taxon>Bacteria</taxon>
        <taxon>Bacillati</taxon>
        <taxon>Bacillota</taxon>
        <taxon>Clostridia</taxon>
        <taxon>Peptostreptococcales</taxon>
        <taxon>Anaerovoracaceae</taxon>
        <taxon>Hornefia</taxon>
    </lineage>
</organism>
<evidence type="ECO:0000256" key="1">
    <source>
        <dbReference type="ARBA" id="ARBA00006525"/>
    </source>
</evidence>
<dbReference type="InterPro" id="IPR057666">
    <property type="entry name" value="DrpA_SLOG"/>
</dbReference>
<gene>
    <name evidence="3" type="ORF">FYJ64_06770</name>
</gene>
<evidence type="ECO:0000313" key="4">
    <source>
        <dbReference type="Proteomes" id="UP000474676"/>
    </source>
</evidence>
<dbReference type="GO" id="GO:0009294">
    <property type="term" value="P:DNA-mediated transformation"/>
    <property type="evidence" value="ECO:0007669"/>
    <property type="project" value="InterPro"/>
</dbReference>
<evidence type="ECO:0000313" key="3">
    <source>
        <dbReference type="EMBL" id="MST52012.1"/>
    </source>
</evidence>
<dbReference type="AlphaFoldDB" id="A0A6L5Y7K8"/>
<dbReference type="SUPFAM" id="SSF102405">
    <property type="entry name" value="MCP/YpsA-like"/>
    <property type="match status" value="1"/>
</dbReference>
<sequence>MLLKSLPMVGNARINKEYCTVLQSCENVDGLIKYLSSQGFSDVEISNAKQKAVEEYYVVKNSKDTQILTVFDESYPAQLNCMKHKKPVFLYARGNVELLNTEMVAVVGTRKPSDFTEKVEKKIVKRIIDDYKLTILSGLALGCDAVAHDAALHCNGSTIAVLPSGLDNVSPKRNIGLAERIIDNNGLLLSEYPNNFEATKYTPLARDEIVAGLSGSILVIECSEESGTMQTVKFGNKYNKVVGTYVPSDASMGDYSGNIFIIDNKMGISINSKEKLPELFKKNKDDTRGEQLMIF</sequence>
<dbReference type="EMBL" id="VUMZ01000005">
    <property type="protein sequence ID" value="MST52012.1"/>
    <property type="molecule type" value="Genomic_DNA"/>
</dbReference>
<name>A0A6L5Y7K8_9FIRM</name>
<evidence type="ECO:0000259" key="2">
    <source>
        <dbReference type="Pfam" id="PF02481"/>
    </source>
</evidence>
<accession>A0A6L5Y7K8</accession>
<dbReference type="InterPro" id="IPR003488">
    <property type="entry name" value="DprA"/>
</dbReference>
<comment type="similarity">
    <text evidence="1">Belongs to the DprA/Smf family.</text>
</comment>
<reference evidence="3 4" key="1">
    <citation type="submission" date="2019-08" db="EMBL/GenBank/DDBJ databases">
        <title>In-depth cultivation of the pig gut microbiome towards novel bacterial diversity and tailored functional studies.</title>
        <authorList>
            <person name="Wylensek D."/>
            <person name="Hitch T.C.A."/>
            <person name="Clavel T."/>
        </authorList>
    </citation>
    <scope>NUCLEOTIDE SEQUENCE [LARGE SCALE GENOMIC DNA]</scope>
    <source>
        <strain evidence="3 4">WCA-MUC-591-APC-3H</strain>
    </source>
</reference>
<keyword evidence="4" id="KW-1185">Reference proteome</keyword>
<dbReference type="PANTHER" id="PTHR43022">
    <property type="entry name" value="PROTEIN SMF"/>
    <property type="match status" value="1"/>
</dbReference>
<dbReference type="PANTHER" id="PTHR43022:SF1">
    <property type="entry name" value="PROTEIN SMF"/>
    <property type="match status" value="1"/>
</dbReference>
<dbReference type="Proteomes" id="UP000474676">
    <property type="component" value="Unassembled WGS sequence"/>
</dbReference>
<comment type="caution">
    <text evidence="3">The sequence shown here is derived from an EMBL/GenBank/DDBJ whole genome shotgun (WGS) entry which is preliminary data.</text>
</comment>
<dbReference type="Pfam" id="PF02481">
    <property type="entry name" value="DNA_processg_A"/>
    <property type="match status" value="1"/>
</dbReference>
<protein>
    <submittedName>
        <fullName evidence="3">DNA-processing protein DprA</fullName>
    </submittedName>
</protein>
<dbReference type="Gene3D" id="3.40.50.450">
    <property type="match status" value="1"/>
</dbReference>